<dbReference type="Proteomes" id="UP000239480">
    <property type="component" value="Unassembled WGS sequence"/>
</dbReference>
<dbReference type="AlphaFoldDB" id="A0A2T0RUR9"/>
<accession>A0A2T0RUR9</accession>
<dbReference type="OrthoDB" id="7826109at2"/>
<dbReference type="Pfam" id="PF03472">
    <property type="entry name" value="Autoind_bind"/>
    <property type="match status" value="1"/>
</dbReference>
<dbReference type="EMBL" id="PVTD01000002">
    <property type="protein sequence ID" value="PRY24900.1"/>
    <property type="molecule type" value="Genomic_DNA"/>
</dbReference>
<reference evidence="5 6" key="1">
    <citation type="submission" date="2018-03" db="EMBL/GenBank/DDBJ databases">
        <title>Genomic Encyclopedia of Archaeal and Bacterial Type Strains, Phase II (KMG-II): from individual species to whole genera.</title>
        <authorList>
            <person name="Goeker M."/>
        </authorList>
    </citation>
    <scope>NUCLEOTIDE SEQUENCE [LARGE SCALE GENOMIC DNA]</scope>
    <source>
        <strain evidence="5 6">DSM 29328</strain>
    </source>
</reference>
<dbReference type="Gene3D" id="3.30.450.80">
    <property type="entry name" value="Transcription factor LuxR-like, autoinducer-binding domain"/>
    <property type="match status" value="1"/>
</dbReference>
<proteinExistence type="predicted"/>
<organism evidence="5 6">
    <name type="scientific">Aliiruegeria haliotis</name>
    <dbReference type="NCBI Taxonomy" id="1280846"/>
    <lineage>
        <taxon>Bacteria</taxon>
        <taxon>Pseudomonadati</taxon>
        <taxon>Pseudomonadota</taxon>
        <taxon>Alphaproteobacteria</taxon>
        <taxon>Rhodobacterales</taxon>
        <taxon>Roseobacteraceae</taxon>
        <taxon>Aliiruegeria</taxon>
    </lineage>
</organism>
<keyword evidence="6" id="KW-1185">Reference proteome</keyword>
<dbReference type="SUPFAM" id="SSF75516">
    <property type="entry name" value="Pheromone-binding domain of LuxR-like quorum-sensing transcription factors"/>
    <property type="match status" value="1"/>
</dbReference>
<evidence type="ECO:0000256" key="1">
    <source>
        <dbReference type="ARBA" id="ARBA00023015"/>
    </source>
</evidence>
<feature type="domain" description="Transcription factor LuxR-like autoinducer-binding" evidence="4">
    <location>
        <begin position="31"/>
        <end position="124"/>
    </location>
</feature>
<dbReference type="InterPro" id="IPR036693">
    <property type="entry name" value="TF_LuxR_autoind-bd_dom_sf"/>
</dbReference>
<dbReference type="GO" id="GO:0003677">
    <property type="term" value="F:DNA binding"/>
    <property type="evidence" value="ECO:0007669"/>
    <property type="project" value="UniProtKB-KW"/>
</dbReference>
<evidence type="ECO:0000256" key="3">
    <source>
        <dbReference type="ARBA" id="ARBA00023163"/>
    </source>
</evidence>
<comment type="caution">
    <text evidence="5">The sequence shown here is derived from an EMBL/GenBank/DDBJ whole genome shotgun (WGS) entry which is preliminary data.</text>
</comment>
<keyword evidence="2" id="KW-0238">DNA-binding</keyword>
<keyword evidence="3" id="KW-0804">Transcription</keyword>
<gene>
    <name evidence="5" type="ORF">CLV78_10272</name>
</gene>
<keyword evidence="1" id="KW-0805">Transcription regulation</keyword>
<name>A0A2T0RUR9_9RHOB</name>
<evidence type="ECO:0000313" key="6">
    <source>
        <dbReference type="Proteomes" id="UP000239480"/>
    </source>
</evidence>
<protein>
    <submittedName>
        <fullName evidence="5">Autoinducer binding domain-containing protein</fullName>
    </submittedName>
</protein>
<sequence>MDDIGQVRVILAEINDACSAGFAVALHVSFSTPKFLFQTYRPDWAKVYSEKGLVMHDPTVKWGLQNEGIIDWSELEGDDPANVIGLAREHGIEHGFTASVNDVGTRSVGSFARTDTPFSEEDLRAINDSFVRLHGLTNVDGADDKALAEFLKNLSVELTHGWA</sequence>
<dbReference type="RefSeq" id="WP_106203847.1">
    <property type="nucleotide sequence ID" value="NZ_PVTD01000002.1"/>
</dbReference>
<evidence type="ECO:0000313" key="5">
    <source>
        <dbReference type="EMBL" id="PRY24900.1"/>
    </source>
</evidence>
<evidence type="ECO:0000259" key="4">
    <source>
        <dbReference type="Pfam" id="PF03472"/>
    </source>
</evidence>
<dbReference type="InterPro" id="IPR005143">
    <property type="entry name" value="TF_LuxR_autoind-bd_dom"/>
</dbReference>
<evidence type="ECO:0000256" key="2">
    <source>
        <dbReference type="ARBA" id="ARBA00023125"/>
    </source>
</evidence>